<evidence type="ECO:0000313" key="1">
    <source>
        <dbReference type="EMBL" id="CAI9539372.1"/>
    </source>
</evidence>
<feature type="non-terminal residue" evidence="1">
    <location>
        <position position="1"/>
    </location>
</feature>
<dbReference type="EMBL" id="CATNWA010001185">
    <property type="protein sequence ID" value="CAI9539372.1"/>
    <property type="molecule type" value="Genomic_DNA"/>
</dbReference>
<reference evidence="1" key="1">
    <citation type="submission" date="2023-05" db="EMBL/GenBank/DDBJ databases">
        <authorList>
            <person name="Stuckert A."/>
        </authorList>
    </citation>
    <scope>NUCLEOTIDE SEQUENCE</scope>
</reference>
<protein>
    <submittedName>
        <fullName evidence="1">Uncharacterized protein</fullName>
    </submittedName>
</protein>
<proteinExistence type="predicted"/>
<keyword evidence="2" id="KW-1185">Reference proteome</keyword>
<evidence type="ECO:0000313" key="2">
    <source>
        <dbReference type="Proteomes" id="UP001162483"/>
    </source>
</evidence>
<organism evidence="1 2">
    <name type="scientific">Staurois parvus</name>
    <dbReference type="NCBI Taxonomy" id="386267"/>
    <lineage>
        <taxon>Eukaryota</taxon>
        <taxon>Metazoa</taxon>
        <taxon>Chordata</taxon>
        <taxon>Craniata</taxon>
        <taxon>Vertebrata</taxon>
        <taxon>Euteleostomi</taxon>
        <taxon>Amphibia</taxon>
        <taxon>Batrachia</taxon>
        <taxon>Anura</taxon>
        <taxon>Neobatrachia</taxon>
        <taxon>Ranoidea</taxon>
        <taxon>Ranidae</taxon>
        <taxon>Staurois</taxon>
    </lineage>
</organism>
<sequence>WHLLGGRGEQVLGLDRYPLPLPAQFAAAIGSRRCPPSFPPCSLLEHMTGPRRLQDHS</sequence>
<dbReference type="Proteomes" id="UP001162483">
    <property type="component" value="Unassembled WGS sequence"/>
</dbReference>
<gene>
    <name evidence="1" type="ORF">SPARVUS_LOCUS1583466</name>
</gene>
<name>A0ABN9ATL6_9NEOB</name>
<comment type="caution">
    <text evidence="1">The sequence shown here is derived from an EMBL/GenBank/DDBJ whole genome shotgun (WGS) entry which is preliminary data.</text>
</comment>
<accession>A0ABN9ATL6</accession>